<dbReference type="EMBL" id="AP008209">
    <property type="protein sequence ID" value="BAF11329.1"/>
    <property type="molecule type" value="Genomic_DNA"/>
</dbReference>
<protein>
    <submittedName>
        <fullName evidence="2">Os03g0221600 protein</fullName>
    </submittedName>
</protein>
<proteinExistence type="predicted"/>
<feature type="region of interest" description="Disordered" evidence="1">
    <location>
        <begin position="379"/>
        <end position="410"/>
    </location>
</feature>
<feature type="compositionally biased region" description="Basic residues" evidence="1">
    <location>
        <begin position="385"/>
        <end position="407"/>
    </location>
</feature>
<evidence type="ECO:0000256" key="1">
    <source>
        <dbReference type="SAM" id="MobiDB-lite"/>
    </source>
</evidence>
<reference evidence="3" key="2">
    <citation type="journal article" date="2008" name="Nucleic Acids Res.">
        <title>The rice annotation project database (RAP-DB): 2008 update.</title>
        <authorList>
            <consortium name="The rice annotation project (RAP)"/>
        </authorList>
    </citation>
    <scope>GENOME REANNOTATION</scope>
    <source>
        <strain evidence="3">cv. Nipponbare</strain>
    </source>
</reference>
<evidence type="ECO:0000313" key="2">
    <source>
        <dbReference type="EMBL" id="BAF11329.1"/>
    </source>
</evidence>
<feature type="region of interest" description="Disordered" evidence="1">
    <location>
        <begin position="1"/>
        <end position="49"/>
    </location>
</feature>
<evidence type="ECO:0000313" key="3">
    <source>
        <dbReference type="Proteomes" id="UP000000763"/>
    </source>
</evidence>
<dbReference type="AlphaFoldDB" id="A0A0P0VUU5"/>
<dbReference type="Proteomes" id="UP000000763">
    <property type="component" value="Chromosome 3"/>
</dbReference>
<accession>A0A0P0VUU5</accession>
<feature type="compositionally biased region" description="Basic and acidic residues" evidence="1">
    <location>
        <begin position="30"/>
        <end position="49"/>
    </location>
</feature>
<gene>
    <name evidence="2" type="ordered locus">Os03g0221600</name>
</gene>
<organism evidence="2 3">
    <name type="scientific">Oryza sativa subsp. japonica</name>
    <name type="common">Rice</name>
    <dbReference type="NCBI Taxonomy" id="39947"/>
    <lineage>
        <taxon>Eukaryota</taxon>
        <taxon>Viridiplantae</taxon>
        <taxon>Streptophyta</taxon>
        <taxon>Embryophyta</taxon>
        <taxon>Tracheophyta</taxon>
        <taxon>Spermatophyta</taxon>
        <taxon>Magnoliopsida</taxon>
        <taxon>Liliopsida</taxon>
        <taxon>Poales</taxon>
        <taxon>Poaceae</taxon>
        <taxon>BOP clade</taxon>
        <taxon>Oryzoideae</taxon>
        <taxon>Oryzeae</taxon>
        <taxon>Oryzinae</taxon>
        <taxon>Oryza</taxon>
        <taxon>Oryza sativa</taxon>
    </lineage>
</organism>
<dbReference type="Gramene" id="Os03t0221600-01">
    <property type="protein sequence ID" value="Os03t0221600-01"/>
    <property type="gene ID" value="Os03g0221600"/>
</dbReference>
<reference evidence="2 3" key="1">
    <citation type="journal article" date="2005" name="Nature">
        <title>The map-based sequence of the rice genome.</title>
        <authorList>
            <consortium name="International rice genome sequencing project (IRGSP)"/>
            <person name="Matsumoto T."/>
            <person name="Wu J."/>
            <person name="Kanamori H."/>
            <person name="Katayose Y."/>
            <person name="Fujisawa M."/>
            <person name="Namiki N."/>
            <person name="Mizuno H."/>
            <person name="Yamamoto K."/>
            <person name="Antonio B.A."/>
            <person name="Baba T."/>
            <person name="Sakata K."/>
            <person name="Nagamura Y."/>
            <person name="Aoki H."/>
            <person name="Arikawa K."/>
            <person name="Arita K."/>
            <person name="Bito T."/>
            <person name="Chiden Y."/>
            <person name="Fujitsuka N."/>
            <person name="Fukunaka R."/>
            <person name="Hamada M."/>
            <person name="Harada C."/>
            <person name="Hayashi A."/>
            <person name="Hijishita S."/>
            <person name="Honda M."/>
            <person name="Hosokawa S."/>
            <person name="Ichikawa Y."/>
            <person name="Idonuma A."/>
            <person name="Iijima M."/>
            <person name="Ikeda M."/>
            <person name="Ikeno M."/>
            <person name="Ito K."/>
            <person name="Ito S."/>
            <person name="Ito T."/>
            <person name="Ito Y."/>
            <person name="Ito Y."/>
            <person name="Iwabuchi A."/>
            <person name="Kamiya K."/>
            <person name="Karasawa W."/>
            <person name="Kurita K."/>
            <person name="Katagiri S."/>
            <person name="Kikuta A."/>
            <person name="Kobayashi H."/>
            <person name="Kobayashi N."/>
            <person name="Machita K."/>
            <person name="Maehara T."/>
            <person name="Masukawa M."/>
            <person name="Mizubayashi T."/>
            <person name="Mukai Y."/>
            <person name="Nagasaki H."/>
            <person name="Nagata Y."/>
            <person name="Naito S."/>
            <person name="Nakashima M."/>
            <person name="Nakama Y."/>
            <person name="Nakamichi Y."/>
            <person name="Nakamura M."/>
            <person name="Meguro A."/>
            <person name="Negishi M."/>
            <person name="Ohta I."/>
            <person name="Ohta T."/>
            <person name="Okamoto M."/>
            <person name="Ono N."/>
            <person name="Saji S."/>
            <person name="Sakaguchi M."/>
            <person name="Sakai K."/>
            <person name="Shibata M."/>
            <person name="Shimokawa T."/>
            <person name="Song J."/>
            <person name="Takazaki Y."/>
            <person name="Terasawa K."/>
            <person name="Tsugane M."/>
            <person name="Tsuji K."/>
            <person name="Ueda S."/>
            <person name="Waki K."/>
            <person name="Yamagata H."/>
            <person name="Yamamoto M."/>
            <person name="Yamamoto S."/>
            <person name="Yamane H."/>
            <person name="Yoshiki S."/>
            <person name="Yoshihara R."/>
            <person name="Yukawa K."/>
            <person name="Zhong H."/>
            <person name="Yano M."/>
            <person name="Yuan Q."/>
            <person name="Ouyang S."/>
            <person name="Liu J."/>
            <person name="Jones K.M."/>
            <person name="Gansberger K."/>
            <person name="Moffat K."/>
            <person name="Hill J."/>
            <person name="Bera J."/>
            <person name="Fadrosh D."/>
            <person name="Jin S."/>
            <person name="Johri S."/>
            <person name="Kim M."/>
            <person name="Overton L."/>
            <person name="Reardon M."/>
            <person name="Tsitrin T."/>
            <person name="Vuong H."/>
            <person name="Weaver B."/>
            <person name="Ciecko A."/>
            <person name="Tallon L."/>
            <person name="Jackson J."/>
            <person name="Pai G."/>
            <person name="Aken S.V."/>
            <person name="Utterback T."/>
            <person name="Reidmuller S."/>
            <person name="Feldblyum T."/>
            <person name="Hsiao J."/>
            <person name="Zismann V."/>
            <person name="Iobst S."/>
            <person name="de Vazeille A.R."/>
            <person name="Buell C.R."/>
            <person name="Ying K."/>
            <person name="Li Y."/>
            <person name="Lu T."/>
            <person name="Huang Y."/>
            <person name="Zhao Q."/>
            <person name="Feng Q."/>
            <person name="Zhang L."/>
            <person name="Zhu J."/>
            <person name="Weng Q."/>
            <person name="Mu J."/>
            <person name="Lu Y."/>
            <person name="Fan D."/>
            <person name="Liu Y."/>
            <person name="Guan J."/>
            <person name="Zhang Y."/>
            <person name="Yu S."/>
            <person name="Liu X."/>
            <person name="Zhang Y."/>
            <person name="Hong G."/>
            <person name="Han B."/>
            <person name="Choisne N."/>
            <person name="Demange N."/>
            <person name="Orjeda G."/>
            <person name="Samain S."/>
            <person name="Cattolico L."/>
            <person name="Pelletier E."/>
            <person name="Couloux A."/>
            <person name="Segurens B."/>
            <person name="Wincker P."/>
            <person name="D'Hont A."/>
            <person name="Scarpelli C."/>
            <person name="Weissenbach J."/>
            <person name="Salanoubat M."/>
            <person name="Quetier F."/>
            <person name="Yu Y."/>
            <person name="Kim H.R."/>
            <person name="Rambo T."/>
            <person name="Currie J."/>
            <person name="Collura K."/>
            <person name="Luo M."/>
            <person name="Yang T."/>
            <person name="Ammiraju J.S.S."/>
            <person name="Engler F."/>
            <person name="Soderlund C."/>
            <person name="Wing R.A."/>
            <person name="Palmer L.E."/>
            <person name="de la Bastide M."/>
            <person name="Spiegel L."/>
            <person name="Nascimento L."/>
            <person name="Zutavern T."/>
            <person name="O'Shaughnessy A."/>
            <person name="Dike S."/>
            <person name="Dedhia N."/>
            <person name="Preston R."/>
            <person name="Balija V."/>
            <person name="McCombie W.R."/>
            <person name="Chow T."/>
            <person name="Chen H."/>
            <person name="Chung M."/>
            <person name="Chen C."/>
            <person name="Shaw J."/>
            <person name="Wu H."/>
            <person name="Hsiao K."/>
            <person name="Chao Y."/>
            <person name="Chu M."/>
            <person name="Cheng C."/>
            <person name="Hour A."/>
            <person name="Lee P."/>
            <person name="Lin S."/>
            <person name="Lin Y."/>
            <person name="Liou J."/>
            <person name="Liu S."/>
            <person name="Hsing Y."/>
            <person name="Raghuvanshi S."/>
            <person name="Mohanty A."/>
            <person name="Bharti A.K."/>
            <person name="Gaur A."/>
            <person name="Gupta V."/>
            <person name="Kumar D."/>
            <person name="Ravi V."/>
            <person name="Vij S."/>
            <person name="Kapur A."/>
            <person name="Khurana P."/>
            <person name="Khurana P."/>
            <person name="Khurana J.P."/>
            <person name="Tyagi A.K."/>
            <person name="Gaikwad K."/>
            <person name="Singh A."/>
            <person name="Dalal V."/>
            <person name="Srivastava S."/>
            <person name="Dixit A."/>
            <person name="Pal A.K."/>
            <person name="Ghazi I.A."/>
            <person name="Yadav M."/>
            <person name="Pandit A."/>
            <person name="Bhargava A."/>
            <person name="Sureshbabu K."/>
            <person name="Batra K."/>
            <person name="Sharma T.R."/>
            <person name="Mohapatra T."/>
            <person name="Singh N.K."/>
            <person name="Messing J."/>
            <person name="Nelson A.B."/>
            <person name="Fuks G."/>
            <person name="Kavchok S."/>
            <person name="Keizer G."/>
            <person name="Linton E."/>
            <person name="Llaca V."/>
            <person name="Song R."/>
            <person name="Tanyolac B."/>
            <person name="Young S."/>
            <person name="Ho-Il K."/>
            <person name="Hahn J.H."/>
            <person name="Sangsakoo G."/>
            <person name="Vanavichit A."/>
            <person name="de Mattos Luiz.A.T."/>
            <person name="Zimmer P.D."/>
            <person name="Malone G."/>
            <person name="Dellagostin O."/>
            <person name="de Oliveira A.C."/>
            <person name="Bevan M."/>
            <person name="Bancroft I."/>
            <person name="Minx P."/>
            <person name="Cordum H."/>
            <person name="Wilson R."/>
            <person name="Cheng Z."/>
            <person name="Jin W."/>
            <person name="Jiang J."/>
            <person name="Leong S.A."/>
            <person name="Iwama H."/>
            <person name="Gojobori T."/>
            <person name="Itoh T."/>
            <person name="Niimura Y."/>
            <person name="Fujii Y."/>
            <person name="Habara T."/>
            <person name="Sakai H."/>
            <person name="Sato Y."/>
            <person name="Wilson G."/>
            <person name="Kumar K."/>
            <person name="McCouch S."/>
            <person name="Juretic N."/>
            <person name="Hoen D."/>
            <person name="Wright S."/>
            <person name="Bruskiewich R."/>
            <person name="Bureau T."/>
            <person name="Miyao A."/>
            <person name="Hirochika H."/>
            <person name="Nishikawa T."/>
            <person name="Kadowaki K."/>
            <person name="Sugiura M."/>
            <person name="Burr B."/>
            <person name="Sasaki T."/>
        </authorList>
    </citation>
    <scope>NUCLEOTIDE SEQUENCE [LARGE SCALE GENOMIC DNA]</scope>
    <source>
        <strain evidence="3">cv. Nipponbare</strain>
    </source>
</reference>
<dbReference type="KEGG" id="dosa:Os03g0221600"/>
<sequence length="480" mass="53132">MVVEQQQRPLHRRHLAPPTPHPQHRRHRHHGDEARQEQHHRRNDASKDYHRFLPRVLRRRRRNLRVGDTEVKHRSGEARIALAILISRVGFHVDELAVPHEALRSVVNVGRAGAVDQAGVRARLVVPSSGRRLHGAIREPHGVRQRQEPVSVTLERVPPHAASGGVLQPPLLRRPRLEAGGAPALRVGGVAADSKGPARAVHVARVVGQRAEEDPLPRRLAPLPPPHLPVHVQHEVADGARQPVAVAEEVDAGVRRVGDAGEVAGPHLRHVREDLAVPEAGRPVPVLAAGEEVELGQPARVDHHGERAGRRVLGVRPRREEAVDAAAPVVAEPGSGEPCVGRVIKALPRHVRRRSRRRRSRPRPRRVAVHHEVAVVLERGDGGARGRRRGRRGRVRRPQQGVRRRRREQPQIAVDAQLEVAARRLKNRALTVGNPNNRLLGDLLVPDAKVVLVGLSRREEAELEVAAIGDQRLVPQQRLA</sequence>
<name>A0A0P0VUU5_ORYSJ</name>